<dbReference type="AlphaFoldDB" id="A0A7T2YRD4"/>
<gene>
    <name evidence="1" type="ORF">I6G47_27670</name>
</gene>
<dbReference type="Proteomes" id="UP000595064">
    <property type="component" value="Chromosome"/>
</dbReference>
<dbReference type="InterPro" id="IPR014985">
    <property type="entry name" value="WbqC"/>
</dbReference>
<dbReference type="EMBL" id="CP065748">
    <property type="protein sequence ID" value="QPS80717.1"/>
    <property type="molecule type" value="Genomic_DNA"/>
</dbReference>
<protein>
    <submittedName>
        <fullName evidence="1">WbqC family protein</fullName>
    </submittedName>
</protein>
<organism evidence="1 2">
    <name type="scientific">Delftia lacustris</name>
    <dbReference type="NCBI Taxonomy" id="558537"/>
    <lineage>
        <taxon>Bacteria</taxon>
        <taxon>Pseudomonadati</taxon>
        <taxon>Pseudomonadota</taxon>
        <taxon>Betaproteobacteria</taxon>
        <taxon>Burkholderiales</taxon>
        <taxon>Comamonadaceae</taxon>
        <taxon>Delftia</taxon>
    </lineage>
</organism>
<reference evidence="1 2" key="1">
    <citation type="submission" date="2020-12" db="EMBL/GenBank/DDBJ databases">
        <title>FDA dAtabase for Regulatory Grade micrObial Sequences (FDA-ARGOS): Supporting development and validation of Infectious Disease Dx tests.</title>
        <authorList>
            <person name="Sproer C."/>
            <person name="Gronow S."/>
            <person name="Severitt S."/>
            <person name="Schroder I."/>
            <person name="Tallon L."/>
            <person name="Sadzewicz L."/>
            <person name="Zhao X."/>
            <person name="Boylan J."/>
            <person name="Ott S."/>
            <person name="Bowen H."/>
            <person name="Vavikolanu K."/>
            <person name="Mehta A."/>
            <person name="Aluvathingal J."/>
            <person name="Nadendla S."/>
            <person name="Lowell S."/>
            <person name="Myers T."/>
            <person name="Yan Y."/>
            <person name="Sichtig H."/>
        </authorList>
    </citation>
    <scope>NUCLEOTIDE SEQUENCE [LARGE SCALE GENOMIC DNA]</scope>
    <source>
        <strain evidence="1 2">FDAARGOS_890</strain>
    </source>
</reference>
<accession>A0A7T2YRD4</accession>
<evidence type="ECO:0000313" key="1">
    <source>
        <dbReference type="EMBL" id="QPS80717.1"/>
    </source>
</evidence>
<keyword evidence="2" id="KW-1185">Reference proteome</keyword>
<evidence type="ECO:0000313" key="2">
    <source>
        <dbReference type="Proteomes" id="UP000595064"/>
    </source>
</evidence>
<sequence>MIIAIHQPNYIPWAGYFFKIAQCEKFVFLDDAQYTKNSFINRNRIKTPQGEHWLTIPVSVSLGQSIRDICLKNGWAEKHIKTLQQSYAKTKGFKHHIDGIAQILTAKHDNLAELNIALIEHICRILEIKTHLVRASELDIEERSDERLAVITERLGGDTYLSGFGGANYQLKETFSNRNIALEVYKFQMPIYRQQWGDFIPGLSILDVLFSCDDAAMQCINEASA</sequence>
<dbReference type="Pfam" id="PF08889">
    <property type="entry name" value="WbqC"/>
    <property type="match status" value="1"/>
</dbReference>
<name>A0A7T2YRD4_9BURK</name>
<dbReference type="RefSeq" id="WP_016450944.1">
    <property type="nucleotide sequence ID" value="NZ_CP065748.1"/>
</dbReference>
<proteinExistence type="predicted"/>
<dbReference type="KEGG" id="dla:I6G47_27670"/>